<dbReference type="InterPro" id="IPR017972">
    <property type="entry name" value="Cyt_P450_CS"/>
</dbReference>
<evidence type="ECO:0000256" key="2">
    <source>
        <dbReference type="ARBA" id="ARBA00022617"/>
    </source>
</evidence>
<dbReference type="PANTHER" id="PTHR46696:SF1">
    <property type="entry name" value="CYTOCHROME P450 YJIB-RELATED"/>
    <property type="match status" value="1"/>
</dbReference>
<evidence type="ECO:0000256" key="3">
    <source>
        <dbReference type="ARBA" id="ARBA00022723"/>
    </source>
</evidence>
<accession>A0A7I7STF3</accession>
<dbReference type="GO" id="GO:0016705">
    <property type="term" value="F:oxidoreductase activity, acting on paired donors, with incorporation or reduction of molecular oxygen"/>
    <property type="evidence" value="ECO:0007669"/>
    <property type="project" value="InterPro"/>
</dbReference>
<evidence type="ECO:0000256" key="5">
    <source>
        <dbReference type="ARBA" id="ARBA00023004"/>
    </source>
</evidence>
<comment type="similarity">
    <text evidence="1">Belongs to the cytochrome P450 family.</text>
</comment>
<dbReference type="EMBL" id="AP022595">
    <property type="protein sequence ID" value="BBY60267.1"/>
    <property type="molecule type" value="Genomic_DNA"/>
</dbReference>
<keyword evidence="6" id="KW-0503">Monooxygenase</keyword>
<organism evidence="7 8">
    <name type="scientific">Mycolicibacterium sarraceniae</name>
    <dbReference type="NCBI Taxonomy" id="1534348"/>
    <lineage>
        <taxon>Bacteria</taxon>
        <taxon>Bacillati</taxon>
        <taxon>Actinomycetota</taxon>
        <taxon>Actinomycetes</taxon>
        <taxon>Mycobacteriales</taxon>
        <taxon>Mycobacteriaceae</taxon>
        <taxon>Mycolicibacterium</taxon>
    </lineage>
</organism>
<keyword evidence="3" id="KW-0479">Metal-binding</keyword>
<dbReference type="RefSeq" id="WP_179964998.1">
    <property type="nucleotide sequence ID" value="NZ_AP022595.1"/>
</dbReference>
<gene>
    <name evidence="7" type="ORF">MSAR_34030</name>
</gene>
<protein>
    <recommendedName>
        <fullName evidence="9">Cytochrome P450</fullName>
    </recommendedName>
</protein>
<name>A0A7I7STF3_9MYCO</name>
<dbReference type="AlphaFoldDB" id="A0A7I7STF3"/>
<dbReference type="InterPro" id="IPR002397">
    <property type="entry name" value="Cyt_P450_B"/>
</dbReference>
<dbReference type="GO" id="GO:0004497">
    <property type="term" value="F:monooxygenase activity"/>
    <property type="evidence" value="ECO:0007669"/>
    <property type="project" value="UniProtKB-KW"/>
</dbReference>
<dbReference type="SUPFAM" id="SSF48264">
    <property type="entry name" value="Cytochrome P450"/>
    <property type="match status" value="1"/>
</dbReference>
<evidence type="ECO:0008006" key="9">
    <source>
        <dbReference type="Google" id="ProtNLM"/>
    </source>
</evidence>
<keyword evidence="8" id="KW-1185">Reference proteome</keyword>
<keyword evidence="4" id="KW-0560">Oxidoreductase</keyword>
<evidence type="ECO:0000256" key="6">
    <source>
        <dbReference type="ARBA" id="ARBA00023033"/>
    </source>
</evidence>
<dbReference type="Gene3D" id="1.10.630.10">
    <property type="entry name" value="Cytochrome P450"/>
    <property type="match status" value="1"/>
</dbReference>
<keyword evidence="2" id="KW-0349">Heme</keyword>
<dbReference type="KEGG" id="msar:MSAR_34030"/>
<dbReference type="PROSITE" id="PS00086">
    <property type="entry name" value="CYTOCHROME_P450"/>
    <property type="match status" value="1"/>
</dbReference>
<dbReference type="PRINTS" id="PR00359">
    <property type="entry name" value="BP450"/>
</dbReference>
<dbReference type="Proteomes" id="UP000466445">
    <property type="component" value="Chromosome"/>
</dbReference>
<reference evidence="7 8" key="1">
    <citation type="journal article" date="2019" name="Emerg. Microbes Infect.">
        <title>Comprehensive subspecies identification of 175 nontuberculous mycobacteria species based on 7547 genomic profiles.</title>
        <authorList>
            <person name="Matsumoto Y."/>
            <person name="Kinjo T."/>
            <person name="Motooka D."/>
            <person name="Nabeya D."/>
            <person name="Jung N."/>
            <person name="Uechi K."/>
            <person name="Horii T."/>
            <person name="Iida T."/>
            <person name="Fujita J."/>
            <person name="Nakamura S."/>
        </authorList>
    </citation>
    <scope>NUCLEOTIDE SEQUENCE [LARGE SCALE GENOMIC DNA]</scope>
    <source>
        <strain evidence="7 8">JCM 30395</strain>
    </source>
</reference>
<dbReference type="PANTHER" id="PTHR46696">
    <property type="entry name" value="P450, PUTATIVE (EUROFUNG)-RELATED"/>
    <property type="match status" value="1"/>
</dbReference>
<proteinExistence type="inferred from homology"/>
<dbReference type="InterPro" id="IPR036396">
    <property type="entry name" value="Cyt_P450_sf"/>
</dbReference>
<evidence type="ECO:0000256" key="4">
    <source>
        <dbReference type="ARBA" id="ARBA00023002"/>
    </source>
</evidence>
<keyword evidence="5" id="KW-0408">Iron</keyword>
<evidence type="ECO:0000256" key="1">
    <source>
        <dbReference type="ARBA" id="ARBA00010617"/>
    </source>
</evidence>
<dbReference type="GO" id="GO:0020037">
    <property type="term" value="F:heme binding"/>
    <property type="evidence" value="ECO:0007669"/>
    <property type="project" value="InterPro"/>
</dbReference>
<evidence type="ECO:0000313" key="8">
    <source>
        <dbReference type="Proteomes" id="UP000466445"/>
    </source>
</evidence>
<dbReference type="GO" id="GO:0005506">
    <property type="term" value="F:iron ion binding"/>
    <property type="evidence" value="ECO:0007669"/>
    <property type="project" value="InterPro"/>
</dbReference>
<evidence type="ECO:0000313" key="7">
    <source>
        <dbReference type="EMBL" id="BBY60267.1"/>
    </source>
</evidence>
<sequence length="73" mass="7806">MTGGVGVPRHARADIDAEFFAHPDRLDLTRTGAAHVGFGYGLHYCVGAALARLELKTFHSPLIPRVPDPAAAR</sequence>